<feature type="region of interest" description="Disordered" evidence="1">
    <location>
        <begin position="202"/>
        <end position="221"/>
    </location>
</feature>
<dbReference type="AlphaFoldDB" id="A0A0C3H603"/>
<accession>A0A0C3H603</accession>
<keyword evidence="3" id="KW-1185">Reference proteome</keyword>
<dbReference type="InParanoid" id="A0A0C3H603"/>
<sequence length="221" mass="23892">MSAKKSVRFQFSVDERGDQLPDNVVTHQAALKTKTQRRSSSNYPAVNTGPLLSQRQPGSSLPRQLTSGGLSTVHGQRYPSHASATVHIGTPTAKRQPGWSDSDLKMKLKAPVQVANRSPSRMGNMPRANTSARRSQGSPSQLTPRSKRAVPPAVPDPPPSGVLTPPPTPRPKRLSTPTLTPIDPSAYYPSLNLGLVNSTAVLPPSNPVMEHMQARKQRELH</sequence>
<reference evidence="3" key="2">
    <citation type="submission" date="2015-01" db="EMBL/GenBank/DDBJ databases">
        <title>Evolutionary Origins and Diversification of the Mycorrhizal Mutualists.</title>
        <authorList>
            <consortium name="DOE Joint Genome Institute"/>
            <consortium name="Mycorrhizal Genomics Consortium"/>
            <person name="Kohler A."/>
            <person name="Kuo A."/>
            <person name="Nagy L.G."/>
            <person name="Floudas D."/>
            <person name="Copeland A."/>
            <person name="Barry K.W."/>
            <person name="Cichocki N."/>
            <person name="Veneault-Fourrey C."/>
            <person name="LaButti K."/>
            <person name="Lindquist E.A."/>
            <person name="Lipzen A."/>
            <person name="Lundell T."/>
            <person name="Morin E."/>
            <person name="Murat C."/>
            <person name="Riley R."/>
            <person name="Ohm R."/>
            <person name="Sun H."/>
            <person name="Tunlid A."/>
            <person name="Henrissat B."/>
            <person name="Grigoriev I.V."/>
            <person name="Hibbett D.S."/>
            <person name="Martin F."/>
        </authorList>
    </citation>
    <scope>NUCLEOTIDE SEQUENCE [LARGE SCALE GENOMIC DNA]</scope>
    <source>
        <strain evidence="3">Zn</strain>
    </source>
</reference>
<feature type="compositionally biased region" description="Basic and acidic residues" evidence="1">
    <location>
        <begin position="212"/>
        <end position="221"/>
    </location>
</feature>
<reference evidence="2 3" key="1">
    <citation type="submission" date="2014-04" db="EMBL/GenBank/DDBJ databases">
        <authorList>
            <consortium name="DOE Joint Genome Institute"/>
            <person name="Kuo A."/>
            <person name="Martino E."/>
            <person name="Perotto S."/>
            <person name="Kohler A."/>
            <person name="Nagy L.G."/>
            <person name="Floudas D."/>
            <person name="Copeland A."/>
            <person name="Barry K.W."/>
            <person name="Cichocki N."/>
            <person name="Veneault-Fourrey C."/>
            <person name="LaButti K."/>
            <person name="Lindquist E.A."/>
            <person name="Lipzen A."/>
            <person name="Lundell T."/>
            <person name="Morin E."/>
            <person name="Murat C."/>
            <person name="Sun H."/>
            <person name="Tunlid A."/>
            <person name="Henrissat B."/>
            <person name="Grigoriev I.V."/>
            <person name="Hibbett D.S."/>
            <person name="Martin F."/>
            <person name="Nordberg H.P."/>
            <person name="Cantor M.N."/>
            <person name="Hua S.X."/>
        </authorList>
    </citation>
    <scope>NUCLEOTIDE SEQUENCE [LARGE SCALE GENOMIC DNA]</scope>
    <source>
        <strain evidence="2 3">Zn</strain>
    </source>
</reference>
<feature type="compositionally biased region" description="Pro residues" evidence="1">
    <location>
        <begin position="152"/>
        <end position="169"/>
    </location>
</feature>
<protein>
    <submittedName>
        <fullName evidence="2">Uncharacterized protein</fullName>
    </submittedName>
</protein>
<feature type="region of interest" description="Disordered" evidence="1">
    <location>
        <begin position="31"/>
        <end position="187"/>
    </location>
</feature>
<gene>
    <name evidence="2" type="ORF">OIDMADRAFT_31814</name>
</gene>
<proteinExistence type="predicted"/>
<feature type="compositionally biased region" description="Polar residues" evidence="1">
    <location>
        <begin position="38"/>
        <end position="74"/>
    </location>
</feature>
<dbReference type="EMBL" id="KN832881">
    <property type="protein sequence ID" value="KIM97896.1"/>
    <property type="molecule type" value="Genomic_DNA"/>
</dbReference>
<evidence type="ECO:0000313" key="2">
    <source>
        <dbReference type="EMBL" id="KIM97896.1"/>
    </source>
</evidence>
<dbReference type="HOGENOM" id="CLU_1251013_0_0_1"/>
<feature type="compositionally biased region" description="Polar residues" evidence="1">
    <location>
        <begin position="115"/>
        <end position="144"/>
    </location>
</feature>
<evidence type="ECO:0000313" key="3">
    <source>
        <dbReference type="Proteomes" id="UP000054321"/>
    </source>
</evidence>
<evidence type="ECO:0000256" key="1">
    <source>
        <dbReference type="SAM" id="MobiDB-lite"/>
    </source>
</evidence>
<name>A0A0C3H603_OIDMZ</name>
<dbReference type="Proteomes" id="UP000054321">
    <property type="component" value="Unassembled WGS sequence"/>
</dbReference>
<organism evidence="2 3">
    <name type="scientific">Oidiodendron maius (strain Zn)</name>
    <dbReference type="NCBI Taxonomy" id="913774"/>
    <lineage>
        <taxon>Eukaryota</taxon>
        <taxon>Fungi</taxon>
        <taxon>Dikarya</taxon>
        <taxon>Ascomycota</taxon>
        <taxon>Pezizomycotina</taxon>
        <taxon>Leotiomycetes</taxon>
        <taxon>Leotiomycetes incertae sedis</taxon>
        <taxon>Myxotrichaceae</taxon>
        <taxon>Oidiodendron</taxon>
    </lineage>
</organism>